<dbReference type="EC" id="2.7.13.3" evidence="2"/>
<dbReference type="AlphaFoldDB" id="A0A932CLU5"/>
<dbReference type="InterPro" id="IPR036890">
    <property type="entry name" value="HATPase_C_sf"/>
</dbReference>
<comment type="caution">
    <text evidence="4">The sequence shown here is derived from an EMBL/GenBank/DDBJ whole genome shotgun (WGS) entry which is preliminary data.</text>
</comment>
<dbReference type="GO" id="GO:0004673">
    <property type="term" value="F:protein histidine kinase activity"/>
    <property type="evidence" value="ECO:0007669"/>
    <property type="project" value="UniProtKB-EC"/>
</dbReference>
<reference evidence="4" key="1">
    <citation type="submission" date="2020-07" db="EMBL/GenBank/DDBJ databases">
        <title>Huge and variable diversity of episymbiotic CPR bacteria and DPANN archaea in groundwater ecosystems.</title>
        <authorList>
            <person name="He C.Y."/>
            <person name="Keren R."/>
            <person name="Whittaker M."/>
            <person name="Farag I.F."/>
            <person name="Doudna J."/>
            <person name="Cate J.H.D."/>
            <person name="Banfield J.F."/>
        </authorList>
    </citation>
    <scope>NUCLEOTIDE SEQUENCE</scope>
    <source>
        <strain evidence="4">NC_groundwater_672_Ag_B-0.1um_62_36</strain>
    </source>
</reference>
<dbReference type="PROSITE" id="PS50109">
    <property type="entry name" value="HIS_KIN"/>
    <property type="match status" value="1"/>
</dbReference>
<dbReference type="Pfam" id="PF02518">
    <property type="entry name" value="HATPase_c"/>
    <property type="match status" value="1"/>
</dbReference>
<comment type="catalytic activity">
    <reaction evidence="1">
        <text>ATP + protein L-histidine = ADP + protein N-phospho-L-histidine.</text>
        <dbReference type="EC" id="2.7.13.3"/>
    </reaction>
</comment>
<evidence type="ECO:0000256" key="1">
    <source>
        <dbReference type="ARBA" id="ARBA00000085"/>
    </source>
</evidence>
<dbReference type="Proteomes" id="UP000769766">
    <property type="component" value="Unassembled WGS sequence"/>
</dbReference>
<evidence type="ECO:0000313" key="5">
    <source>
        <dbReference type="Proteomes" id="UP000769766"/>
    </source>
</evidence>
<proteinExistence type="predicted"/>
<accession>A0A932CLU5</accession>
<dbReference type="PRINTS" id="PR00344">
    <property type="entry name" value="BCTRLSENSOR"/>
</dbReference>
<feature type="domain" description="Histidine kinase" evidence="3">
    <location>
        <begin position="8"/>
        <end position="61"/>
    </location>
</feature>
<sequence length="66" mass="7272">MKRSGSHLERVFDPFFSTQPERIGLGRSIARQIVDFHGGPVQVERQAGQGGMFHILLPIRANPCAG</sequence>
<evidence type="ECO:0000259" key="3">
    <source>
        <dbReference type="PROSITE" id="PS50109"/>
    </source>
</evidence>
<dbReference type="InterPro" id="IPR005467">
    <property type="entry name" value="His_kinase_dom"/>
</dbReference>
<dbReference type="InterPro" id="IPR004358">
    <property type="entry name" value="Sig_transdc_His_kin-like_C"/>
</dbReference>
<protein>
    <recommendedName>
        <fullName evidence="2">histidine kinase</fullName>
        <ecNumber evidence="2">2.7.13.3</ecNumber>
    </recommendedName>
</protein>
<organism evidence="4 5">
    <name type="scientific">Tectimicrobiota bacterium</name>
    <dbReference type="NCBI Taxonomy" id="2528274"/>
    <lineage>
        <taxon>Bacteria</taxon>
        <taxon>Pseudomonadati</taxon>
        <taxon>Nitrospinota/Tectimicrobiota group</taxon>
        <taxon>Candidatus Tectimicrobiota</taxon>
    </lineage>
</organism>
<dbReference type="InterPro" id="IPR003594">
    <property type="entry name" value="HATPase_dom"/>
</dbReference>
<name>A0A932CLU5_UNCTE</name>
<dbReference type="Gene3D" id="3.30.565.10">
    <property type="entry name" value="Histidine kinase-like ATPase, C-terminal domain"/>
    <property type="match status" value="1"/>
</dbReference>
<gene>
    <name evidence="4" type="ORF">HYY20_01510</name>
</gene>
<dbReference type="SUPFAM" id="SSF55874">
    <property type="entry name" value="ATPase domain of HSP90 chaperone/DNA topoisomerase II/histidine kinase"/>
    <property type="match status" value="1"/>
</dbReference>
<dbReference type="EMBL" id="JACPRF010000043">
    <property type="protein sequence ID" value="MBI2875539.1"/>
    <property type="molecule type" value="Genomic_DNA"/>
</dbReference>
<evidence type="ECO:0000313" key="4">
    <source>
        <dbReference type="EMBL" id="MBI2875539.1"/>
    </source>
</evidence>
<evidence type="ECO:0000256" key="2">
    <source>
        <dbReference type="ARBA" id="ARBA00012438"/>
    </source>
</evidence>